<dbReference type="SUPFAM" id="SSF55874">
    <property type="entry name" value="ATPase domain of HSP90 chaperone/DNA topoisomerase II/histidine kinase"/>
    <property type="match status" value="1"/>
</dbReference>
<dbReference type="InterPro" id="IPR035965">
    <property type="entry name" value="PAS-like_dom_sf"/>
</dbReference>
<keyword evidence="3" id="KW-0597">Phosphoprotein</keyword>
<dbReference type="EMBL" id="LBHC01000001">
    <property type="protein sequence ID" value="KLE32862.1"/>
    <property type="molecule type" value="Genomic_DNA"/>
</dbReference>
<evidence type="ECO:0000256" key="3">
    <source>
        <dbReference type="ARBA" id="ARBA00022553"/>
    </source>
</evidence>
<dbReference type="Gene3D" id="1.10.287.130">
    <property type="match status" value="1"/>
</dbReference>
<gene>
    <name evidence="10" type="ORF">AAW01_02240</name>
</gene>
<evidence type="ECO:0000256" key="6">
    <source>
        <dbReference type="ARBA" id="ARBA00022777"/>
    </source>
</evidence>
<dbReference type="PANTHER" id="PTHR43065">
    <property type="entry name" value="SENSOR HISTIDINE KINASE"/>
    <property type="match status" value="1"/>
</dbReference>
<comment type="caution">
    <text evidence="10">The sequence shown here is derived from an EMBL/GenBank/DDBJ whole genome shotgun (WGS) entry which is preliminary data.</text>
</comment>
<dbReference type="AlphaFoldDB" id="A0A0G9MQ48"/>
<dbReference type="SMART" id="SM00091">
    <property type="entry name" value="PAS"/>
    <property type="match status" value="1"/>
</dbReference>
<evidence type="ECO:0000256" key="4">
    <source>
        <dbReference type="ARBA" id="ARBA00022679"/>
    </source>
</evidence>
<dbReference type="Pfam" id="PF00512">
    <property type="entry name" value="HisKA"/>
    <property type="match status" value="1"/>
</dbReference>
<keyword evidence="7" id="KW-0067">ATP-binding</keyword>
<dbReference type="PANTHER" id="PTHR43065:SF10">
    <property type="entry name" value="PEROXIDE STRESS-ACTIVATED HISTIDINE KINASE MAK3"/>
    <property type="match status" value="1"/>
</dbReference>
<dbReference type="CDD" id="cd00130">
    <property type="entry name" value="PAS"/>
    <property type="match status" value="1"/>
</dbReference>
<reference evidence="10 11" key="1">
    <citation type="submission" date="2015-04" db="EMBL/GenBank/DDBJ databases">
        <title>The draft genome sequence of Erythrobacr gangjinensis K7-2.</title>
        <authorList>
            <person name="Zhuang L."/>
            <person name="Liu Y."/>
            <person name="Shao Z."/>
        </authorList>
    </citation>
    <scope>NUCLEOTIDE SEQUENCE [LARGE SCALE GENOMIC DNA]</scope>
    <source>
        <strain evidence="10 11">K7-2</strain>
    </source>
</reference>
<evidence type="ECO:0000259" key="9">
    <source>
        <dbReference type="PROSITE" id="PS50109"/>
    </source>
</evidence>
<dbReference type="PROSITE" id="PS50109">
    <property type="entry name" value="HIS_KIN"/>
    <property type="match status" value="1"/>
</dbReference>
<evidence type="ECO:0000256" key="7">
    <source>
        <dbReference type="ARBA" id="ARBA00022840"/>
    </source>
</evidence>
<dbReference type="Pfam" id="PF02518">
    <property type="entry name" value="HATPase_c"/>
    <property type="match status" value="1"/>
</dbReference>
<comment type="catalytic activity">
    <reaction evidence="1">
        <text>ATP + protein L-histidine = ADP + protein N-phospho-L-histidine.</text>
        <dbReference type="EC" id="2.7.13.3"/>
    </reaction>
</comment>
<dbReference type="Pfam" id="PF00989">
    <property type="entry name" value="PAS"/>
    <property type="match status" value="1"/>
</dbReference>
<dbReference type="InterPro" id="IPR000014">
    <property type="entry name" value="PAS"/>
</dbReference>
<dbReference type="InterPro" id="IPR003661">
    <property type="entry name" value="HisK_dim/P_dom"/>
</dbReference>
<dbReference type="SMART" id="SM00387">
    <property type="entry name" value="HATPase_c"/>
    <property type="match status" value="1"/>
</dbReference>
<dbReference type="GO" id="GO:0005524">
    <property type="term" value="F:ATP binding"/>
    <property type="evidence" value="ECO:0007669"/>
    <property type="project" value="UniProtKB-KW"/>
</dbReference>
<keyword evidence="8" id="KW-0902">Two-component regulatory system</keyword>
<dbReference type="EC" id="2.7.13.3" evidence="2"/>
<dbReference type="Gene3D" id="3.30.450.20">
    <property type="entry name" value="PAS domain"/>
    <property type="match status" value="1"/>
</dbReference>
<keyword evidence="4" id="KW-0808">Transferase</keyword>
<dbReference type="GO" id="GO:0000155">
    <property type="term" value="F:phosphorelay sensor kinase activity"/>
    <property type="evidence" value="ECO:0007669"/>
    <property type="project" value="InterPro"/>
</dbReference>
<dbReference type="InterPro" id="IPR005467">
    <property type="entry name" value="His_kinase_dom"/>
</dbReference>
<dbReference type="InterPro" id="IPR013767">
    <property type="entry name" value="PAS_fold"/>
</dbReference>
<accession>A0A0G9MQ48</accession>
<sequence length="363" mass="39994">MPEAPRRVNDRPAARDQINGLSFAMLVLSPGMVITEANPAAENLLGLSAHRLCGQPFLDVVRFTSNSMREKLREPDGQLIARGLDARVGSQDLRLNLTLSALHSHPGWQVVTLSDASQDERMGDHDRRGTLRGPAVLAHEIKNPLAAIRGAAQLLARKADETQAQLTALITDEVDRIAQLVDRMQRLGRERPEPVGPVNPHEAIHRAYGTVKMASDTSISWRDEFDPSLPHVLANEGALVQVLVNLLANARDACSESVTPEVRVRTRFVSGLVMNVIRLGRPVGLPIEIRVSDNGAGIDPRIREDIFEPFVSTKQNGQGLGLALVQKLVRDMDGRVSHERDERTGWTHFSVHLPMAREEEESA</sequence>
<dbReference type="Gene3D" id="3.30.565.10">
    <property type="entry name" value="Histidine kinase-like ATPase, C-terminal domain"/>
    <property type="match status" value="1"/>
</dbReference>
<dbReference type="InterPro" id="IPR003594">
    <property type="entry name" value="HATPase_dom"/>
</dbReference>
<keyword evidence="6 10" id="KW-0418">Kinase</keyword>
<dbReference type="CDD" id="cd00082">
    <property type="entry name" value="HisKA"/>
    <property type="match status" value="1"/>
</dbReference>
<keyword evidence="11" id="KW-1185">Reference proteome</keyword>
<proteinExistence type="predicted"/>
<keyword evidence="5" id="KW-0547">Nucleotide-binding</keyword>
<evidence type="ECO:0000256" key="1">
    <source>
        <dbReference type="ARBA" id="ARBA00000085"/>
    </source>
</evidence>
<organism evidence="10 11">
    <name type="scientific">Aurantiacibacter gangjinensis</name>
    <dbReference type="NCBI Taxonomy" id="502682"/>
    <lineage>
        <taxon>Bacteria</taxon>
        <taxon>Pseudomonadati</taxon>
        <taxon>Pseudomonadota</taxon>
        <taxon>Alphaproteobacteria</taxon>
        <taxon>Sphingomonadales</taxon>
        <taxon>Erythrobacteraceae</taxon>
        <taxon>Aurantiacibacter</taxon>
    </lineage>
</organism>
<dbReference type="PRINTS" id="PR00344">
    <property type="entry name" value="BCTRLSENSOR"/>
</dbReference>
<dbReference type="GO" id="GO:0006355">
    <property type="term" value="P:regulation of DNA-templated transcription"/>
    <property type="evidence" value="ECO:0007669"/>
    <property type="project" value="InterPro"/>
</dbReference>
<dbReference type="PATRIC" id="fig|502682.8.peg.458"/>
<name>A0A0G9MQ48_9SPHN</name>
<feature type="domain" description="Histidine kinase" evidence="9">
    <location>
        <begin position="136"/>
        <end position="357"/>
    </location>
</feature>
<dbReference type="InterPro" id="IPR036097">
    <property type="entry name" value="HisK_dim/P_sf"/>
</dbReference>
<protein>
    <recommendedName>
        <fullName evidence="2">histidine kinase</fullName>
        <ecNumber evidence="2">2.7.13.3</ecNumber>
    </recommendedName>
</protein>
<evidence type="ECO:0000313" key="10">
    <source>
        <dbReference type="EMBL" id="KLE32862.1"/>
    </source>
</evidence>
<dbReference type="STRING" id="502682.BMF35_a1869"/>
<evidence type="ECO:0000256" key="5">
    <source>
        <dbReference type="ARBA" id="ARBA00022741"/>
    </source>
</evidence>
<dbReference type="SUPFAM" id="SSF47384">
    <property type="entry name" value="Homodimeric domain of signal transducing histidine kinase"/>
    <property type="match status" value="1"/>
</dbReference>
<dbReference type="InterPro" id="IPR004358">
    <property type="entry name" value="Sig_transdc_His_kin-like_C"/>
</dbReference>
<dbReference type="Proteomes" id="UP000053070">
    <property type="component" value="Unassembled WGS sequence"/>
</dbReference>
<evidence type="ECO:0000256" key="8">
    <source>
        <dbReference type="ARBA" id="ARBA00023012"/>
    </source>
</evidence>
<dbReference type="InterPro" id="IPR036890">
    <property type="entry name" value="HATPase_C_sf"/>
</dbReference>
<evidence type="ECO:0000256" key="2">
    <source>
        <dbReference type="ARBA" id="ARBA00012438"/>
    </source>
</evidence>
<evidence type="ECO:0000313" key="11">
    <source>
        <dbReference type="Proteomes" id="UP000053070"/>
    </source>
</evidence>
<dbReference type="SUPFAM" id="SSF55785">
    <property type="entry name" value="PYP-like sensor domain (PAS domain)"/>
    <property type="match status" value="1"/>
</dbReference>
<dbReference type="SMART" id="SM00388">
    <property type="entry name" value="HisKA"/>
    <property type="match status" value="1"/>
</dbReference>